<dbReference type="PANTHER" id="PTHR11690">
    <property type="entry name" value="AMILORIDE-SENSITIVE SODIUM CHANNEL-RELATED"/>
    <property type="match status" value="1"/>
</dbReference>
<dbReference type="GO" id="GO:0015280">
    <property type="term" value="F:ligand-gated sodium channel activity"/>
    <property type="evidence" value="ECO:0007669"/>
    <property type="project" value="TreeGrafter"/>
</dbReference>
<dbReference type="InterPro" id="IPR001873">
    <property type="entry name" value="ENaC"/>
</dbReference>
<evidence type="ECO:0000256" key="3">
    <source>
        <dbReference type="ARBA" id="ARBA00022461"/>
    </source>
</evidence>
<comment type="subcellular location">
    <subcellularLocation>
        <location evidence="1">Membrane</location>
        <topology evidence="1">Multi-pass membrane protein</topology>
    </subcellularLocation>
</comment>
<dbReference type="EMBL" id="CACVKT020008354">
    <property type="protein sequence ID" value="CAC5414913.1"/>
    <property type="molecule type" value="Genomic_DNA"/>
</dbReference>
<dbReference type="AlphaFoldDB" id="A0A6J8E4E0"/>
<keyword evidence="10 11" id="KW-0407">Ion channel</keyword>
<evidence type="ECO:0000256" key="11">
    <source>
        <dbReference type="RuleBase" id="RU000679"/>
    </source>
</evidence>
<evidence type="ECO:0000256" key="9">
    <source>
        <dbReference type="ARBA" id="ARBA00023201"/>
    </source>
</evidence>
<keyword evidence="6" id="KW-0915">Sodium</keyword>
<protein>
    <submittedName>
        <fullName evidence="12">SCNN1B</fullName>
    </submittedName>
</protein>
<proteinExistence type="inferred from homology"/>
<keyword evidence="9 11" id="KW-0739">Sodium transport</keyword>
<dbReference type="PRINTS" id="PR01078">
    <property type="entry name" value="AMINACHANNEL"/>
</dbReference>
<sequence length="268" mass="30476">MIINLETYEAVHLSEGYGLILVLHGENQLVVPENDGIVLSGGSETHVKMKLTKINRQGYPYSDCANTLENGKTYSYQECLQECFASMYRQFCYCVLSTVGYKFDDEDSFYGYCRNSPQGKTCHITLKCATDMKNEILQDTDRYCGCPASCSEKIYTTSISSRRWPNDRTRAILESEACEEKDYCPLLDPDFNITKHQIETNFLKVMLYFEDLNHQLVEETPIYDATRLLSDVGGSVGLCLGVSILCIVELIEVVLELFEAGVKKIFRR</sequence>
<comment type="similarity">
    <text evidence="11">Belongs to the amiloride-sensitive sodium channel (TC 1.A.6) family.</text>
</comment>
<evidence type="ECO:0000256" key="6">
    <source>
        <dbReference type="ARBA" id="ARBA00023053"/>
    </source>
</evidence>
<organism evidence="12 13">
    <name type="scientific">Mytilus coruscus</name>
    <name type="common">Sea mussel</name>
    <dbReference type="NCBI Taxonomy" id="42192"/>
    <lineage>
        <taxon>Eukaryota</taxon>
        <taxon>Metazoa</taxon>
        <taxon>Spiralia</taxon>
        <taxon>Lophotrochozoa</taxon>
        <taxon>Mollusca</taxon>
        <taxon>Bivalvia</taxon>
        <taxon>Autobranchia</taxon>
        <taxon>Pteriomorphia</taxon>
        <taxon>Mytilida</taxon>
        <taxon>Mytiloidea</taxon>
        <taxon>Mytilidae</taxon>
        <taxon>Mytilinae</taxon>
        <taxon>Mytilus</taxon>
    </lineage>
</organism>
<dbReference type="PANTHER" id="PTHR11690:SF248">
    <property type="entry name" value="PICKPOCKET 17, ISOFORM A"/>
    <property type="match status" value="1"/>
</dbReference>
<evidence type="ECO:0000256" key="1">
    <source>
        <dbReference type="ARBA" id="ARBA00004141"/>
    </source>
</evidence>
<keyword evidence="7 11" id="KW-0406">Ion transport</keyword>
<keyword evidence="5" id="KW-1133">Transmembrane helix</keyword>
<reference evidence="12 13" key="1">
    <citation type="submission" date="2020-06" db="EMBL/GenBank/DDBJ databases">
        <authorList>
            <person name="Li R."/>
            <person name="Bekaert M."/>
        </authorList>
    </citation>
    <scope>NUCLEOTIDE SEQUENCE [LARGE SCALE GENOMIC DNA]</scope>
    <source>
        <strain evidence="13">wild</strain>
    </source>
</reference>
<evidence type="ECO:0000256" key="5">
    <source>
        <dbReference type="ARBA" id="ARBA00022989"/>
    </source>
</evidence>
<evidence type="ECO:0000256" key="7">
    <source>
        <dbReference type="ARBA" id="ARBA00023065"/>
    </source>
</evidence>
<evidence type="ECO:0000256" key="2">
    <source>
        <dbReference type="ARBA" id="ARBA00022448"/>
    </source>
</evidence>
<keyword evidence="13" id="KW-1185">Reference proteome</keyword>
<evidence type="ECO:0000313" key="12">
    <source>
        <dbReference type="EMBL" id="CAC5414913.1"/>
    </source>
</evidence>
<dbReference type="Gene3D" id="1.10.287.770">
    <property type="entry name" value="YojJ-like"/>
    <property type="match status" value="1"/>
</dbReference>
<name>A0A6J8E4E0_MYTCO</name>
<evidence type="ECO:0000256" key="10">
    <source>
        <dbReference type="ARBA" id="ARBA00023303"/>
    </source>
</evidence>
<dbReference type="Pfam" id="PF00858">
    <property type="entry name" value="ASC"/>
    <property type="match status" value="1"/>
</dbReference>
<dbReference type="Proteomes" id="UP000507470">
    <property type="component" value="Unassembled WGS sequence"/>
</dbReference>
<gene>
    <name evidence="12" type="ORF">MCOR_47649</name>
</gene>
<dbReference type="GO" id="GO:0005886">
    <property type="term" value="C:plasma membrane"/>
    <property type="evidence" value="ECO:0007669"/>
    <property type="project" value="TreeGrafter"/>
</dbReference>
<evidence type="ECO:0000256" key="8">
    <source>
        <dbReference type="ARBA" id="ARBA00023136"/>
    </source>
</evidence>
<keyword evidence="4 11" id="KW-0812">Transmembrane</keyword>
<dbReference type="OrthoDB" id="10068240at2759"/>
<keyword evidence="3 11" id="KW-0894">Sodium channel</keyword>
<evidence type="ECO:0000313" key="13">
    <source>
        <dbReference type="Proteomes" id="UP000507470"/>
    </source>
</evidence>
<keyword evidence="2 11" id="KW-0813">Transport</keyword>
<keyword evidence="8" id="KW-0472">Membrane</keyword>
<evidence type="ECO:0000256" key="4">
    <source>
        <dbReference type="ARBA" id="ARBA00022692"/>
    </source>
</evidence>
<accession>A0A6J8E4E0</accession>